<dbReference type="Gene3D" id="3.40.50.300">
    <property type="entry name" value="P-loop containing nucleotide triphosphate hydrolases"/>
    <property type="match status" value="1"/>
</dbReference>
<keyword evidence="2" id="KW-0548">Nucleotidyltransferase</keyword>
<dbReference type="GO" id="GO:0016779">
    <property type="term" value="F:nucleotidyltransferase activity"/>
    <property type="evidence" value="ECO:0007669"/>
    <property type="project" value="UniProtKB-KW"/>
</dbReference>
<dbReference type="NCBIfam" id="TIGR00125">
    <property type="entry name" value="cyt_tran_rel"/>
    <property type="match status" value="1"/>
</dbReference>
<dbReference type="RefSeq" id="WP_344697249.1">
    <property type="nucleotide sequence ID" value="NZ_BAABBR010000001.1"/>
</dbReference>
<feature type="domain" description="NadR/Ttd14 AAA" evidence="1">
    <location>
        <begin position="162"/>
        <end position="314"/>
    </location>
</feature>
<gene>
    <name evidence="2" type="ORF">GCM10022281_23200</name>
</gene>
<dbReference type="InterPro" id="IPR014729">
    <property type="entry name" value="Rossmann-like_a/b/a_fold"/>
</dbReference>
<dbReference type="InterPro" id="IPR038727">
    <property type="entry name" value="NadR/Ttd14_AAA_dom"/>
</dbReference>
<dbReference type="Pfam" id="PF13521">
    <property type="entry name" value="AAA_28"/>
    <property type="match status" value="1"/>
</dbReference>
<dbReference type="PANTHER" id="PTHR37512">
    <property type="entry name" value="TRIFUNCTIONAL NAD BIOSYNTHESIS/REGULATOR PROTEIN NADR"/>
    <property type="match status" value="1"/>
</dbReference>
<dbReference type="SUPFAM" id="SSF52374">
    <property type="entry name" value="Nucleotidylyl transferase"/>
    <property type="match status" value="1"/>
</dbReference>
<keyword evidence="2" id="KW-0808">Transferase</keyword>
<dbReference type="InterPro" id="IPR004821">
    <property type="entry name" value="Cyt_trans-like"/>
</dbReference>
<evidence type="ECO:0000313" key="2">
    <source>
        <dbReference type="EMBL" id="GAA4041513.1"/>
    </source>
</evidence>
<accession>A0ABP7UED1</accession>
<sequence>MKRGFILGKFLPPHAGHVSLIRSAAALVDELTILVCGLPGDEIAGRTRLEWMRELFPQCRVVLHDDPAAPQAPEDHPRFWQIWTDIVRQHHPEPIDRVFAGEAYGAELARHLAAFFVPLGGRILGADRHGLGGLSSTAVRGDWWGHWHWLPKPSRAHYSLSVVLHGVESTGKSTLAARLADHYDTVLVPEYGRAHCEIHGTDCREEDLTLIGLAQQAEIEAARPWCNRLLIADTDALMTAAWSQMMIGFVPDQLMCHRKADLYLMLAADVPFVDDGTRVYGEPRARQRFDSIARDVLQLTRAPTVVIEGDFEARFEAARAAIDLLIAERRAGGIVADKEPIRLRRA</sequence>
<evidence type="ECO:0000259" key="1">
    <source>
        <dbReference type="Pfam" id="PF13521"/>
    </source>
</evidence>
<dbReference type="Gene3D" id="3.40.50.620">
    <property type="entry name" value="HUPs"/>
    <property type="match status" value="1"/>
</dbReference>
<protein>
    <submittedName>
        <fullName evidence="2">Nicotinamide-nucleotide adenylyltransferase</fullName>
    </submittedName>
</protein>
<dbReference type="Proteomes" id="UP001424459">
    <property type="component" value="Unassembled WGS sequence"/>
</dbReference>
<dbReference type="InterPro" id="IPR052735">
    <property type="entry name" value="NAD_biosynth-regulator"/>
</dbReference>
<comment type="caution">
    <text evidence="2">The sequence shown here is derived from an EMBL/GenBank/DDBJ whole genome shotgun (WGS) entry which is preliminary data.</text>
</comment>
<proteinExistence type="predicted"/>
<dbReference type="PANTHER" id="PTHR37512:SF1">
    <property type="entry name" value="NADR_TTD14 AAA DOMAIN-CONTAINING PROTEIN"/>
    <property type="match status" value="1"/>
</dbReference>
<dbReference type="SUPFAM" id="SSF52540">
    <property type="entry name" value="P-loop containing nucleoside triphosphate hydrolases"/>
    <property type="match status" value="1"/>
</dbReference>
<name>A0ABP7UED1_9SPHN</name>
<evidence type="ECO:0000313" key="3">
    <source>
        <dbReference type="Proteomes" id="UP001424459"/>
    </source>
</evidence>
<dbReference type="InterPro" id="IPR027417">
    <property type="entry name" value="P-loop_NTPase"/>
</dbReference>
<keyword evidence="3" id="KW-1185">Reference proteome</keyword>
<reference evidence="3" key="1">
    <citation type="journal article" date="2019" name="Int. J. Syst. Evol. Microbiol.">
        <title>The Global Catalogue of Microorganisms (GCM) 10K type strain sequencing project: providing services to taxonomists for standard genome sequencing and annotation.</title>
        <authorList>
            <consortium name="The Broad Institute Genomics Platform"/>
            <consortium name="The Broad Institute Genome Sequencing Center for Infectious Disease"/>
            <person name="Wu L."/>
            <person name="Ma J."/>
        </authorList>
    </citation>
    <scope>NUCLEOTIDE SEQUENCE [LARGE SCALE GENOMIC DNA]</scope>
    <source>
        <strain evidence="3">JCM 17564</strain>
    </source>
</reference>
<dbReference type="EMBL" id="BAABBR010000001">
    <property type="protein sequence ID" value="GAA4041513.1"/>
    <property type="molecule type" value="Genomic_DNA"/>
</dbReference>
<organism evidence="2 3">
    <name type="scientific">Sphingomonas rosea</name>
    <dbReference type="NCBI Taxonomy" id="335605"/>
    <lineage>
        <taxon>Bacteria</taxon>
        <taxon>Pseudomonadati</taxon>
        <taxon>Pseudomonadota</taxon>
        <taxon>Alphaproteobacteria</taxon>
        <taxon>Sphingomonadales</taxon>
        <taxon>Sphingomonadaceae</taxon>
        <taxon>Sphingomonas</taxon>
    </lineage>
</organism>